<evidence type="ECO:0000313" key="3">
    <source>
        <dbReference type="Proteomes" id="UP000075714"/>
    </source>
</evidence>
<reference evidence="3" key="1">
    <citation type="journal article" date="2016" name="Nat. Commun.">
        <title>The Gonium pectorale genome demonstrates co-option of cell cycle regulation during the evolution of multicellularity.</title>
        <authorList>
            <person name="Hanschen E.R."/>
            <person name="Marriage T.N."/>
            <person name="Ferris P.J."/>
            <person name="Hamaji T."/>
            <person name="Toyoda A."/>
            <person name="Fujiyama A."/>
            <person name="Neme R."/>
            <person name="Noguchi H."/>
            <person name="Minakuchi Y."/>
            <person name="Suzuki M."/>
            <person name="Kawai-Toyooka H."/>
            <person name="Smith D.R."/>
            <person name="Sparks H."/>
            <person name="Anderson J."/>
            <person name="Bakaric R."/>
            <person name="Luria V."/>
            <person name="Karger A."/>
            <person name="Kirschner M.W."/>
            <person name="Durand P.M."/>
            <person name="Michod R.E."/>
            <person name="Nozaki H."/>
            <person name="Olson B.J."/>
        </authorList>
    </citation>
    <scope>NUCLEOTIDE SEQUENCE [LARGE SCALE GENOMIC DNA]</scope>
    <source>
        <strain evidence="3">NIES-2863</strain>
    </source>
</reference>
<comment type="caution">
    <text evidence="2">The sequence shown here is derived from an EMBL/GenBank/DDBJ whole genome shotgun (WGS) entry which is preliminary data.</text>
</comment>
<sequence>MRSATRPVSRGGQKSRATARLRSSRSPPPAAAVAATAKVEPAAKHRAANGVEYFVCGDPKGAFDTIVSLTQQRKQQLLAADAEASLYFGTPQHMFYYTESSIGISISGGSVTFFYPRSLRDHSATINLITWRMVKAYGLPVRPTTKRLSTGADQVEVTHELAHEQLSVCLLPGSRHAVRLPMTETLVVKDTPLFDFLASNPQMHVVADFVTTYPVPQLHFRPNVLEHPELLVTILVRNAPGVRPAAVHCFAACCTSFSESTDAKLGGDVTAPASLSSSRAAAPARSSR</sequence>
<feature type="region of interest" description="Disordered" evidence="1">
    <location>
        <begin position="1"/>
        <end position="29"/>
    </location>
</feature>
<dbReference type="Proteomes" id="UP000075714">
    <property type="component" value="Unassembled WGS sequence"/>
</dbReference>
<feature type="region of interest" description="Disordered" evidence="1">
    <location>
        <begin position="261"/>
        <end position="288"/>
    </location>
</feature>
<gene>
    <name evidence="2" type="ORF">GPECTOR_1165g430</name>
</gene>
<dbReference type="OrthoDB" id="556207at2759"/>
<evidence type="ECO:0000313" key="2">
    <source>
        <dbReference type="EMBL" id="KXZ40955.1"/>
    </source>
</evidence>
<evidence type="ECO:0000256" key="1">
    <source>
        <dbReference type="SAM" id="MobiDB-lite"/>
    </source>
</evidence>
<organism evidence="2 3">
    <name type="scientific">Gonium pectorale</name>
    <name type="common">Green alga</name>
    <dbReference type="NCBI Taxonomy" id="33097"/>
    <lineage>
        <taxon>Eukaryota</taxon>
        <taxon>Viridiplantae</taxon>
        <taxon>Chlorophyta</taxon>
        <taxon>core chlorophytes</taxon>
        <taxon>Chlorophyceae</taxon>
        <taxon>CS clade</taxon>
        <taxon>Chlamydomonadales</taxon>
        <taxon>Volvocaceae</taxon>
        <taxon>Gonium</taxon>
    </lineage>
</organism>
<dbReference type="AlphaFoldDB" id="A0A150FUU5"/>
<accession>A0A150FUU5</accession>
<keyword evidence="3" id="KW-1185">Reference proteome</keyword>
<dbReference type="EMBL" id="LSYV01001159">
    <property type="protein sequence ID" value="KXZ40955.1"/>
    <property type="molecule type" value="Genomic_DNA"/>
</dbReference>
<protein>
    <submittedName>
        <fullName evidence="2">Uncharacterized protein</fullName>
    </submittedName>
</protein>
<name>A0A150FUU5_GONPE</name>
<proteinExistence type="predicted"/>
<feature type="compositionally biased region" description="Low complexity" evidence="1">
    <location>
        <begin position="271"/>
        <end position="288"/>
    </location>
</feature>